<reference evidence="2" key="1">
    <citation type="submission" date="2025-08" db="UniProtKB">
        <authorList>
            <consortium name="RefSeq"/>
        </authorList>
    </citation>
    <scope>IDENTIFICATION</scope>
    <source>
        <tissue evidence="2">Gonads</tissue>
    </source>
</reference>
<keyword evidence="1" id="KW-1185">Reference proteome</keyword>
<accession>A0A2R2MSJ0</accession>
<dbReference type="Proteomes" id="UP000085678">
    <property type="component" value="Unplaced"/>
</dbReference>
<dbReference type="GeneID" id="106161940"/>
<dbReference type="AlphaFoldDB" id="A0A2R2MSJ0"/>
<sequence>MKDLVELEDTWILMQLSHLGVMKRMVDFLRVNDDDELLEVMGLIVARMLVSSDDRLGQLFDTHGGPTLLMSMARRTTGLLRDEVGQTLKSVTHGLKKQKYKQLQKATQHPQKADIWDQVFQKWQEQDRVTQIFQRPYISPQHQVL</sequence>
<evidence type="ECO:0000313" key="2">
    <source>
        <dbReference type="RefSeq" id="XP_023933235.1"/>
    </source>
</evidence>
<proteinExistence type="predicted"/>
<dbReference type="OrthoDB" id="5966909at2759"/>
<dbReference type="KEGG" id="lak:106161940"/>
<gene>
    <name evidence="2" type="primary">LOC106161940</name>
</gene>
<dbReference type="InParanoid" id="A0A2R2MSJ0"/>
<organism evidence="1 2">
    <name type="scientific">Lingula anatina</name>
    <name type="common">Brachiopod</name>
    <name type="synonym">Lingula unguis</name>
    <dbReference type="NCBI Taxonomy" id="7574"/>
    <lineage>
        <taxon>Eukaryota</taxon>
        <taxon>Metazoa</taxon>
        <taxon>Spiralia</taxon>
        <taxon>Lophotrochozoa</taxon>
        <taxon>Brachiopoda</taxon>
        <taxon>Linguliformea</taxon>
        <taxon>Lingulata</taxon>
        <taxon>Lingulida</taxon>
        <taxon>Linguloidea</taxon>
        <taxon>Lingulidae</taxon>
        <taxon>Lingula</taxon>
    </lineage>
</organism>
<name>A0A2R2MSJ0_LINAN</name>
<protein>
    <submittedName>
        <fullName evidence="2">Uncharacterized protein LOC106161940</fullName>
    </submittedName>
</protein>
<evidence type="ECO:0000313" key="1">
    <source>
        <dbReference type="Proteomes" id="UP000085678"/>
    </source>
</evidence>
<dbReference type="RefSeq" id="XP_023933235.1">
    <property type="nucleotide sequence ID" value="XM_024077467.1"/>
</dbReference>